<dbReference type="STRING" id="155865.SAMN05216515_1279"/>
<dbReference type="NCBIfam" id="NF005591">
    <property type="entry name" value="PRK07318.1"/>
    <property type="match status" value="1"/>
</dbReference>
<keyword evidence="4" id="KW-0479">Metal-binding</keyword>
<dbReference type="GO" id="GO:0008777">
    <property type="term" value="F:acetylornithine deacetylase activity"/>
    <property type="evidence" value="ECO:0007669"/>
    <property type="project" value="TreeGrafter"/>
</dbReference>
<protein>
    <submittedName>
        <fullName evidence="9">Succinyl-diaminopimelate desuccinylase</fullName>
    </submittedName>
</protein>
<dbReference type="GO" id="GO:0008237">
    <property type="term" value="F:metallopeptidase activity"/>
    <property type="evidence" value="ECO:0007669"/>
    <property type="project" value="UniProtKB-KW"/>
</dbReference>
<keyword evidence="7" id="KW-0224">Dipeptidase</keyword>
<dbReference type="InterPro" id="IPR002933">
    <property type="entry name" value="Peptidase_M20"/>
</dbReference>
<dbReference type="GO" id="GO:0008270">
    <property type="term" value="F:zinc ion binding"/>
    <property type="evidence" value="ECO:0007669"/>
    <property type="project" value="InterPro"/>
</dbReference>
<dbReference type="OrthoDB" id="9761532at2"/>
<dbReference type="AlphaFoldDB" id="A0A1I7FTH8"/>
<dbReference type="InterPro" id="IPR010964">
    <property type="entry name" value="M20A_pepV-rel"/>
</dbReference>
<evidence type="ECO:0000256" key="3">
    <source>
        <dbReference type="ARBA" id="ARBA00022670"/>
    </source>
</evidence>
<dbReference type="Pfam" id="PF01546">
    <property type="entry name" value="Peptidase_M20"/>
    <property type="match status" value="1"/>
</dbReference>
<gene>
    <name evidence="9" type="ORF">SAMN05216508_103146</name>
</gene>
<dbReference type="InterPro" id="IPR036264">
    <property type="entry name" value="Bact_exopeptidase_dim_dom"/>
</dbReference>
<evidence type="ECO:0000313" key="10">
    <source>
        <dbReference type="Proteomes" id="UP000198817"/>
    </source>
</evidence>
<evidence type="ECO:0000256" key="1">
    <source>
        <dbReference type="ARBA" id="ARBA00001947"/>
    </source>
</evidence>
<keyword evidence="6" id="KW-0862">Zinc</keyword>
<evidence type="ECO:0000256" key="8">
    <source>
        <dbReference type="ARBA" id="ARBA00023049"/>
    </source>
</evidence>
<dbReference type="RefSeq" id="WP_090470172.1">
    <property type="nucleotide sequence ID" value="NZ_FOWF01000027.1"/>
</dbReference>
<comment type="cofactor">
    <cofactor evidence="1">
        <name>Zn(2+)</name>
        <dbReference type="ChEBI" id="CHEBI:29105"/>
    </cofactor>
</comment>
<evidence type="ECO:0000256" key="2">
    <source>
        <dbReference type="ARBA" id="ARBA00006247"/>
    </source>
</evidence>
<evidence type="ECO:0000313" key="9">
    <source>
        <dbReference type="EMBL" id="SFU39544.1"/>
    </source>
</evidence>
<dbReference type="PROSITE" id="PS00758">
    <property type="entry name" value="ARGE_DAPE_CPG2_1"/>
    <property type="match status" value="1"/>
</dbReference>
<dbReference type="InterPro" id="IPR001261">
    <property type="entry name" value="ArgE/DapE_CS"/>
</dbReference>
<dbReference type="SUPFAM" id="SSF55031">
    <property type="entry name" value="Bacterial exopeptidase dimerisation domain"/>
    <property type="match status" value="1"/>
</dbReference>
<proteinExistence type="inferred from homology"/>
<accession>A0A1I7FTH8</accession>
<evidence type="ECO:0000256" key="7">
    <source>
        <dbReference type="ARBA" id="ARBA00022997"/>
    </source>
</evidence>
<dbReference type="NCBIfam" id="TIGR01887">
    <property type="entry name" value="dipeptidaselike"/>
    <property type="match status" value="1"/>
</dbReference>
<dbReference type="Gene3D" id="3.30.70.360">
    <property type="match status" value="2"/>
</dbReference>
<name>A0A1I7FTH8_9FIRM</name>
<dbReference type="GO" id="GO:0006526">
    <property type="term" value="P:L-arginine biosynthetic process"/>
    <property type="evidence" value="ECO:0007669"/>
    <property type="project" value="TreeGrafter"/>
</dbReference>
<dbReference type="PANTHER" id="PTHR43808:SF31">
    <property type="entry name" value="N-ACETYL-L-CITRULLINE DEACETYLASE"/>
    <property type="match status" value="1"/>
</dbReference>
<dbReference type="Proteomes" id="UP000198817">
    <property type="component" value="Unassembled WGS sequence"/>
</dbReference>
<dbReference type="SUPFAM" id="SSF53187">
    <property type="entry name" value="Zn-dependent exopeptidases"/>
    <property type="match status" value="1"/>
</dbReference>
<dbReference type="Gene3D" id="3.40.630.10">
    <property type="entry name" value="Zn peptidases"/>
    <property type="match status" value="1"/>
</dbReference>
<sequence length="501" mass="55118">MSTSSNVERISGELEEWIGRSRDAAAEALSELISIPSVQANPVSVRPGENFPYGQAVQDAFAYMLSLGREAGFRTCDMDHRAGHIEFGDGEETVGVLAHLDVVPAGDGWQFDPFTAGISPEGMIRGRGAQDDKGPLMAVFFAMKGLKEIGFRPARKIRLILGLDEETSGDGLKYYLKRAGMPDLGFTPDSEFPVIHGEKGILEFSLAKKLRRSSRKGLDLRKLSGGDAVNVVPGSARALVNSPQPSRYDAVCEKARRFSEKSGFSLQTKRSGKSLEIRAEGLAAHGSVPEKGRNAISILLAFLGELSFVNEDVNEFIRFYNEYIGFRTDGSGLGCAFRDSRSGALTFNVGMLRYDREAVGVDCDIRYPVTCRGGQIYGAMMPVLDRFGMGLVKREEEPPLWFEPDDPLVESLMEIYREETGDRDALPLVSGGGTYARDCPGTVAFGALFPGDEDRMHMRDEQITEERYLQLIRIYGKALIRLAGERQDPRDAQKARDAQNA</sequence>
<keyword evidence="3" id="KW-0645">Protease</keyword>
<reference evidence="9 10" key="1">
    <citation type="submission" date="2016-10" db="EMBL/GenBank/DDBJ databases">
        <authorList>
            <person name="de Groot N.N."/>
        </authorList>
    </citation>
    <scope>NUCLEOTIDE SEQUENCE [LARGE SCALE GENOMIC DNA]</scope>
    <source>
        <strain evidence="9 10">KHGC13</strain>
    </source>
</reference>
<dbReference type="EMBL" id="FPBT01000003">
    <property type="protein sequence ID" value="SFU39544.1"/>
    <property type="molecule type" value="Genomic_DNA"/>
</dbReference>
<evidence type="ECO:0000256" key="4">
    <source>
        <dbReference type="ARBA" id="ARBA00022723"/>
    </source>
</evidence>
<keyword evidence="10" id="KW-1185">Reference proteome</keyword>
<dbReference type="InterPro" id="IPR050072">
    <property type="entry name" value="Peptidase_M20A"/>
</dbReference>
<dbReference type="GO" id="GO:0006508">
    <property type="term" value="P:proteolysis"/>
    <property type="evidence" value="ECO:0007669"/>
    <property type="project" value="UniProtKB-KW"/>
</dbReference>
<dbReference type="PROSITE" id="PS00759">
    <property type="entry name" value="ARGE_DAPE_CPG2_2"/>
    <property type="match status" value="1"/>
</dbReference>
<evidence type="ECO:0000256" key="5">
    <source>
        <dbReference type="ARBA" id="ARBA00022801"/>
    </source>
</evidence>
<evidence type="ECO:0000256" key="6">
    <source>
        <dbReference type="ARBA" id="ARBA00022833"/>
    </source>
</evidence>
<keyword evidence="5" id="KW-0378">Hydrolase</keyword>
<dbReference type="PANTHER" id="PTHR43808">
    <property type="entry name" value="ACETYLORNITHINE DEACETYLASE"/>
    <property type="match status" value="1"/>
</dbReference>
<organism evidence="9 10">
    <name type="scientific">Eubacterium pyruvativorans</name>
    <dbReference type="NCBI Taxonomy" id="155865"/>
    <lineage>
        <taxon>Bacteria</taxon>
        <taxon>Bacillati</taxon>
        <taxon>Bacillota</taxon>
        <taxon>Clostridia</taxon>
        <taxon>Eubacteriales</taxon>
        <taxon>Eubacteriaceae</taxon>
        <taxon>Eubacterium</taxon>
    </lineage>
</organism>
<dbReference type="GO" id="GO:0016805">
    <property type="term" value="F:dipeptidase activity"/>
    <property type="evidence" value="ECO:0007669"/>
    <property type="project" value="UniProtKB-KW"/>
</dbReference>
<comment type="similarity">
    <text evidence="2">Belongs to the peptidase M20A family.</text>
</comment>
<keyword evidence="8" id="KW-0482">Metalloprotease</keyword>